<dbReference type="EMBL" id="KQ987841">
    <property type="protein sequence ID" value="KZV56705.1"/>
    <property type="molecule type" value="Genomic_DNA"/>
</dbReference>
<dbReference type="Proteomes" id="UP000250235">
    <property type="component" value="Unassembled WGS sequence"/>
</dbReference>
<proteinExistence type="predicted"/>
<evidence type="ECO:0000313" key="1">
    <source>
        <dbReference type="EMBL" id="KZV56705.1"/>
    </source>
</evidence>
<dbReference type="AlphaFoldDB" id="A0A2Z7DGD5"/>
<organism evidence="1 2">
    <name type="scientific">Dorcoceras hygrometricum</name>
    <dbReference type="NCBI Taxonomy" id="472368"/>
    <lineage>
        <taxon>Eukaryota</taxon>
        <taxon>Viridiplantae</taxon>
        <taxon>Streptophyta</taxon>
        <taxon>Embryophyta</taxon>
        <taxon>Tracheophyta</taxon>
        <taxon>Spermatophyta</taxon>
        <taxon>Magnoliopsida</taxon>
        <taxon>eudicotyledons</taxon>
        <taxon>Gunneridae</taxon>
        <taxon>Pentapetalae</taxon>
        <taxon>asterids</taxon>
        <taxon>lamiids</taxon>
        <taxon>Lamiales</taxon>
        <taxon>Gesneriaceae</taxon>
        <taxon>Didymocarpoideae</taxon>
        <taxon>Trichosporeae</taxon>
        <taxon>Loxocarpinae</taxon>
        <taxon>Dorcoceras</taxon>
    </lineage>
</organism>
<name>A0A2Z7DGD5_9LAMI</name>
<evidence type="ECO:0000313" key="2">
    <source>
        <dbReference type="Proteomes" id="UP000250235"/>
    </source>
</evidence>
<gene>
    <name evidence="1" type="ORF">F511_30050</name>
</gene>
<sequence length="141" mass="15666">MLAGVSSGGDFSNRIEELLQSQYKIEVPEPVLVVQTGEPVAIQYSSEGGFHRKHRALTSSSRHWLSVISSSGLMLAGVSSGGDFSNRIEELLQSQYKIEVPEPVLVVQTGEPVAIQYSSERVFHRNHFMCSNTEKKTDIHY</sequence>
<protein>
    <submittedName>
        <fullName evidence="1">Uncharacterized protein</fullName>
    </submittedName>
</protein>
<keyword evidence="2" id="KW-1185">Reference proteome</keyword>
<reference evidence="1 2" key="1">
    <citation type="journal article" date="2015" name="Proc. Natl. Acad. Sci. U.S.A.">
        <title>The resurrection genome of Boea hygrometrica: A blueprint for survival of dehydration.</title>
        <authorList>
            <person name="Xiao L."/>
            <person name="Yang G."/>
            <person name="Zhang L."/>
            <person name="Yang X."/>
            <person name="Zhao S."/>
            <person name="Ji Z."/>
            <person name="Zhou Q."/>
            <person name="Hu M."/>
            <person name="Wang Y."/>
            <person name="Chen M."/>
            <person name="Xu Y."/>
            <person name="Jin H."/>
            <person name="Xiao X."/>
            <person name="Hu G."/>
            <person name="Bao F."/>
            <person name="Hu Y."/>
            <person name="Wan P."/>
            <person name="Li L."/>
            <person name="Deng X."/>
            <person name="Kuang T."/>
            <person name="Xiang C."/>
            <person name="Zhu J.K."/>
            <person name="Oliver M.J."/>
            <person name="He Y."/>
        </authorList>
    </citation>
    <scope>NUCLEOTIDE SEQUENCE [LARGE SCALE GENOMIC DNA]</scope>
    <source>
        <strain evidence="2">cv. XS01</strain>
    </source>
</reference>
<accession>A0A2Z7DGD5</accession>